<name>A0A371F4A9_MUCPR</name>
<sequence length="198" mass="21049">MITITLSKKELDTSSTGYQPPLPADQKAHQGYEEEGVVVEGGGAEDFTMGVWNMVMVGILDVAMVEGGVAVEGGVVFGDEDEAMVPSQVGTMTMVNMMRHLSLVAVGVEGEEAVDVEGTGEQLLDQVGVGYRRSVFCSHVPAVLFCRSRGISFSAFCLVSRLGQPVSYLGSYEASLSGSTVLGEFNLLNLFFGLCVDF</sequence>
<feature type="region of interest" description="Disordered" evidence="1">
    <location>
        <begin position="12"/>
        <end position="31"/>
    </location>
</feature>
<gene>
    <name evidence="2" type="ORF">CR513_47325</name>
</gene>
<comment type="caution">
    <text evidence="2">The sequence shown here is derived from an EMBL/GenBank/DDBJ whole genome shotgun (WGS) entry which is preliminary data.</text>
</comment>
<protein>
    <submittedName>
        <fullName evidence="2">Uncharacterized protein</fullName>
    </submittedName>
</protein>
<organism evidence="2 3">
    <name type="scientific">Mucuna pruriens</name>
    <name type="common">Velvet bean</name>
    <name type="synonym">Dolichos pruriens</name>
    <dbReference type="NCBI Taxonomy" id="157652"/>
    <lineage>
        <taxon>Eukaryota</taxon>
        <taxon>Viridiplantae</taxon>
        <taxon>Streptophyta</taxon>
        <taxon>Embryophyta</taxon>
        <taxon>Tracheophyta</taxon>
        <taxon>Spermatophyta</taxon>
        <taxon>Magnoliopsida</taxon>
        <taxon>eudicotyledons</taxon>
        <taxon>Gunneridae</taxon>
        <taxon>Pentapetalae</taxon>
        <taxon>rosids</taxon>
        <taxon>fabids</taxon>
        <taxon>Fabales</taxon>
        <taxon>Fabaceae</taxon>
        <taxon>Papilionoideae</taxon>
        <taxon>50 kb inversion clade</taxon>
        <taxon>NPAAA clade</taxon>
        <taxon>indigoferoid/millettioid clade</taxon>
        <taxon>Phaseoleae</taxon>
        <taxon>Mucuna</taxon>
    </lineage>
</organism>
<dbReference type="AlphaFoldDB" id="A0A371F4A9"/>
<evidence type="ECO:0000313" key="3">
    <source>
        <dbReference type="Proteomes" id="UP000257109"/>
    </source>
</evidence>
<keyword evidence="3" id="KW-1185">Reference proteome</keyword>
<proteinExistence type="predicted"/>
<dbReference type="EMBL" id="QJKJ01010646">
    <property type="protein sequence ID" value="RDX73109.1"/>
    <property type="molecule type" value="Genomic_DNA"/>
</dbReference>
<accession>A0A371F4A9</accession>
<reference evidence="2" key="1">
    <citation type="submission" date="2018-05" db="EMBL/GenBank/DDBJ databases">
        <title>Draft genome of Mucuna pruriens seed.</title>
        <authorList>
            <person name="Nnadi N.E."/>
            <person name="Vos R."/>
            <person name="Hasami M.H."/>
            <person name="Devisetty U.K."/>
            <person name="Aguiy J.C."/>
        </authorList>
    </citation>
    <scope>NUCLEOTIDE SEQUENCE [LARGE SCALE GENOMIC DNA]</scope>
    <source>
        <strain evidence="2">JCA_2017</strain>
    </source>
</reference>
<evidence type="ECO:0000256" key="1">
    <source>
        <dbReference type="SAM" id="MobiDB-lite"/>
    </source>
</evidence>
<evidence type="ECO:0000313" key="2">
    <source>
        <dbReference type="EMBL" id="RDX73109.1"/>
    </source>
</evidence>
<dbReference type="Proteomes" id="UP000257109">
    <property type="component" value="Unassembled WGS sequence"/>
</dbReference>